<dbReference type="AlphaFoldDB" id="A0A0F8XRD6"/>
<dbReference type="EMBL" id="LAZR01057703">
    <property type="protein sequence ID" value="KKK71508.1"/>
    <property type="molecule type" value="Genomic_DNA"/>
</dbReference>
<proteinExistence type="predicted"/>
<gene>
    <name evidence="1" type="ORF">LCGC14_2913250</name>
</gene>
<name>A0A0F8XRD6_9ZZZZ</name>
<evidence type="ECO:0000313" key="1">
    <source>
        <dbReference type="EMBL" id="KKK71508.1"/>
    </source>
</evidence>
<protein>
    <submittedName>
        <fullName evidence="1">Uncharacterized protein</fullName>
    </submittedName>
</protein>
<comment type="caution">
    <text evidence="1">The sequence shown here is derived from an EMBL/GenBank/DDBJ whole genome shotgun (WGS) entry which is preliminary data.</text>
</comment>
<accession>A0A0F8XRD6</accession>
<sequence length="63" mass="6945">MDAEDIKQMATDVNNVASASFDSGYKNGHRDGYRDGLRAYAWWKDGVQYVGTCGITLKQALKG</sequence>
<organism evidence="1">
    <name type="scientific">marine sediment metagenome</name>
    <dbReference type="NCBI Taxonomy" id="412755"/>
    <lineage>
        <taxon>unclassified sequences</taxon>
        <taxon>metagenomes</taxon>
        <taxon>ecological metagenomes</taxon>
    </lineage>
</organism>
<reference evidence="1" key="1">
    <citation type="journal article" date="2015" name="Nature">
        <title>Complex archaea that bridge the gap between prokaryotes and eukaryotes.</title>
        <authorList>
            <person name="Spang A."/>
            <person name="Saw J.H."/>
            <person name="Jorgensen S.L."/>
            <person name="Zaremba-Niedzwiedzka K."/>
            <person name="Martijn J."/>
            <person name="Lind A.E."/>
            <person name="van Eijk R."/>
            <person name="Schleper C."/>
            <person name="Guy L."/>
            <person name="Ettema T.J."/>
        </authorList>
    </citation>
    <scope>NUCLEOTIDE SEQUENCE</scope>
</reference>